<evidence type="ECO:0000313" key="5">
    <source>
        <dbReference type="Proteomes" id="UP001232148"/>
    </source>
</evidence>
<reference evidence="4" key="1">
    <citation type="submission" date="2021-06" db="EMBL/GenBank/DDBJ databases">
        <title>Comparative genomics, transcriptomics and evolutionary studies reveal genomic signatures of adaptation to plant cell wall in hemibiotrophic fungi.</title>
        <authorList>
            <consortium name="DOE Joint Genome Institute"/>
            <person name="Baroncelli R."/>
            <person name="Diaz J.F."/>
            <person name="Benocci T."/>
            <person name="Peng M."/>
            <person name="Battaglia E."/>
            <person name="Haridas S."/>
            <person name="Andreopoulos W."/>
            <person name="Labutti K."/>
            <person name="Pangilinan J."/>
            <person name="Floch G.L."/>
            <person name="Makela M.R."/>
            <person name="Henrissat B."/>
            <person name="Grigoriev I.V."/>
            <person name="Crouch J.A."/>
            <person name="De Vries R.P."/>
            <person name="Sukno S.A."/>
            <person name="Thon M.R."/>
        </authorList>
    </citation>
    <scope>NUCLEOTIDE SEQUENCE</scope>
    <source>
        <strain evidence="4">MAFF235873</strain>
    </source>
</reference>
<dbReference type="PANTHER" id="PTHR21340">
    <property type="entry name" value="DIADENOSINE 5,5-P1,P4-TETRAPHOSPHATE PYROPHOSPHOHYDROLASE MUTT"/>
    <property type="match status" value="1"/>
</dbReference>
<dbReference type="PANTHER" id="PTHR21340:SF0">
    <property type="entry name" value="BIS(5'-NUCLEOSYL)-TETRAPHOSPHATASE [ASYMMETRICAL]"/>
    <property type="match status" value="1"/>
</dbReference>
<dbReference type="GO" id="GO:0004081">
    <property type="term" value="F:bis(5'-nucleosyl)-tetraphosphatase (asymmetrical) activity"/>
    <property type="evidence" value="ECO:0007669"/>
    <property type="project" value="TreeGrafter"/>
</dbReference>
<feature type="compositionally biased region" description="Low complexity" evidence="2">
    <location>
        <begin position="182"/>
        <end position="191"/>
    </location>
</feature>
<feature type="region of interest" description="Disordered" evidence="2">
    <location>
        <begin position="182"/>
        <end position="203"/>
    </location>
</feature>
<dbReference type="InterPro" id="IPR051325">
    <property type="entry name" value="Nudix_hydrolase_domain"/>
</dbReference>
<dbReference type="EMBL" id="MU842997">
    <property type="protein sequence ID" value="KAK2023496.1"/>
    <property type="molecule type" value="Genomic_DNA"/>
</dbReference>
<evidence type="ECO:0000259" key="3">
    <source>
        <dbReference type="PROSITE" id="PS51462"/>
    </source>
</evidence>
<dbReference type="Proteomes" id="UP001232148">
    <property type="component" value="Unassembled WGS sequence"/>
</dbReference>
<dbReference type="PROSITE" id="PS51462">
    <property type="entry name" value="NUDIX"/>
    <property type="match status" value="1"/>
</dbReference>
<organism evidence="4 5">
    <name type="scientific">Colletotrichum zoysiae</name>
    <dbReference type="NCBI Taxonomy" id="1216348"/>
    <lineage>
        <taxon>Eukaryota</taxon>
        <taxon>Fungi</taxon>
        <taxon>Dikarya</taxon>
        <taxon>Ascomycota</taxon>
        <taxon>Pezizomycotina</taxon>
        <taxon>Sordariomycetes</taxon>
        <taxon>Hypocreomycetidae</taxon>
        <taxon>Glomerellales</taxon>
        <taxon>Glomerellaceae</taxon>
        <taxon>Colletotrichum</taxon>
        <taxon>Colletotrichum graminicola species complex</taxon>
    </lineage>
</organism>
<dbReference type="Gene3D" id="3.90.79.10">
    <property type="entry name" value="Nucleoside Triphosphate Pyrophosphohydrolase"/>
    <property type="match status" value="1"/>
</dbReference>
<dbReference type="GO" id="GO:0006167">
    <property type="term" value="P:AMP biosynthetic process"/>
    <property type="evidence" value="ECO:0007669"/>
    <property type="project" value="TreeGrafter"/>
</dbReference>
<evidence type="ECO:0000256" key="1">
    <source>
        <dbReference type="ARBA" id="ARBA00022801"/>
    </source>
</evidence>
<gene>
    <name evidence="4" type="ORF">LX32DRAFT_644534</name>
</gene>
<dbReference type="InterPro" id="IPR000086">
    <property type="entry name" value="NUDIX_hydrolase_dom"/>
</dbReference>
<comment type="caution">
    <text evidence="4">The sequence shown here is derived from an EMBL/GenBank/DDBJ whole genome shotgun (WGS) entry which is preliminary data.</text>
</comment>
<keyword evidence="5" id="KW-1185">Reference proteome</keyword>
<dbReference type="PROSITE" id="PS00893">
    <property type="entry name" value="NUDIX_BOX"/>
    <property type="match status" value="1"/>
</dbReference>
<dbReference type="SUPFAM" id="SSF55811">
    <property type="entry name" value="Nudix"/>
    <property type="match status" value="1"/>
</dbReference>
<dbReference type="GO" id="GO:0006754">
    <property type="term" value="P:ATP biosynthetic process"/>
    <property type="evidence" value="ECO:0007669"/>
    <property type="project" value="TreeGrafter"/>
</dbReference>
<name>A0AAD9H807_9PEZI</name>
<protein>
    <submittedName>
        <fullName evidence="4">NUDIX domain-containing protein</fullName>
    </submittedName>
</protein>
<dbReference type="Pfam" id="PF00293">
    <property type="entry name" value="NUDIX"/>
    <property type="match status" value="1"/>
</dbReference>
<dbReference type="InterPro" id="IPR015797">
    <property type="entry name" value="NUDIX_hydrolase-like_dom_sf"/>
</dbReference>
<sequence>MAASNFITSQYSSEAFVESCGAIAFDLFKKPAEVCLLRYLATDEWLLAKGRRNCGEPRHEAALREVLEETGFRCRLLPVDMATRAPGPDDDADAPDVATARRAITEPFMLTTRSLDGGAGVKLIWWYVAAVKGDNGTKQGTEGGETQFEARFFSCDEAVEKLTFETDREVLRRAIDLVEKTTTSDASASSSGPQVGIASGNPL</sequence>
<evidence type="ECO:0000313" key="4">
    <source>
        <dbReference type="EMBL" id="KAK2023496.1"/>
    </source>
</evidence>
<dbReference type="InterPro" id="IPR020084">
    <property type="entry name" value="NUDIX_hydrolase_CS"/>
</dbReference>
<proteinExistence type="predicted"/>
<accession>A0AAD9H807</accession>
<feature type="domain" description="Nudix hydrolase" evidence="3">
    <location>
        <begin position="15"/>
        <end position="176"/>
    </location>
</feature>
<keyword evidence="1" id="KW-0378">Hydrolase</keyword>
<evidence type="ECO:0000256" key="2">
    <source>
        <dbReference type="SAM" id="MobiDB-lite"/>
    </source>
</evidence>
<dbReference type="AlphaFoldDB" id="A0AAD9H807"/>